<keyword evidence="5" id="KW-0328">Glycosyltransferase</keyword>
<evidence type="ECO:0000256" key="2">
    <source>
        <dbReference type="ARBA" id="ARBA00010897"/>
    </source>
</evidence>
<evidence type="ECO:0000313" key="5">
    <source>
        <dbReference type="EMBL" id="EFK95568.1"/>
    </source>
</evidence>
<dbReference type="UniPathway" id="UPA00253"/>
<comment type="pathway">
    <text evidence="1">Cofactor biosynthesis; NAD(+) biosynthesis.</text>
</comment>
<dbReference type="GO" id="GO:0016757">
    <property type="term" value="F:glycosyltransferase activity"/>
    <property type="evidence" value="ECO:0007669"/>
    <property type="project" value="UniProtKB-KW"/>
</dbReference>
<comment type="similarity">
    <text evidence="2">Belongs to the NAPRTase family.</text>
</comment>
<evidence type="ECO:0000256" key="3">
    <source>
        <dbReference type="ARBA" id="ARBA00022642"/>
    </source>
</evidence>
<dbReference type="Gene3D" id="3.20.140.10">
    <property type="entry name" value="nicotinate phosphoribosyltransferase"/>
    <property type="match status" value="1"/>
</dbReference>
<gene>
    <name evidence="5" type="primary">NAPRTase</name>
    <name evidence="5" type="ORF">LDC_2421</name>
</gene>
<dbReference type="InterPro" id="IPR007229">
    <property type="entry name" value="Nic_PRibTrfase-Fam"/>
</dbReference>
<evidence type="ECO:0000256" key="1">
    <source>
        <dbReference type="ARBA" id="ARBA00004790"/>
    </source>
</evidence>
<name>D9PLJ8_9ZZZZ</name>
<dbReference type="GO" id="GO:0004516">
    <property type="term" value="F:nicotinate phosphoribosyltransferase activity"/>
    <property type="evidence" value="ECO:0007669"/>
    <property type="project" value="InterPro"/>
</dbReference>
<dbReference type="PANTHER" id="PTHR11098:SF1">
    <property type="entry name" value="NICOTINATE PHOSPHORIBOSYLTRANSFERASE"/>
    <property type="match status" value="1"/>
</dbReference>
<reference evidence="5" key="2">
    <citation type="journal article" date="2011" name="Microb. Ecol.">
        <title>Taxonomic and Functional Metagenomic Profiling of the Microbial Community in the Anoxic Sediment of a Sub-saline Shallow Lake (Laguna de Carrizo, Central Spain).</title>
        <authorList>
            <person name="Ferrer M."/>
            <person name="Guazzaroni M.E."/>
            <person name="Richter M."/>
            <person name="Garcia-Salamanca A."/>
            <person name="Yarza P."/>
            <person name="Suarez-Suarez A."/>
            <person name="Solano J."/>
            <person name="Alcaide M."/>
            <person name="van Dillewijn P."/>
            <person name="Molina-Henares M.A."/>
            <person name="Lopez-Cortes N."/>
            <person name="Al-Ramahi Y."/>
            <person name="Guerrero C."/>
            <person name="Acosta A."/>
            <person name="de Eugenio L.I."/>
            <person name="Martinez V."/>
            <person name="Marques S."/>
            <person name="Rojo F."/>
            <person name="Santero E."/>
            <person name="Genilloud O."/>
            <person name="Perez-Perez J."/>
            <person name="Rossello-Mora R."/>
            <person name="Ramos J.L."/>
        </authorList>
    </citation>
    <scope>NUCLEOTIDE SEQUENCE</scope>
</reference>
<feature type="domain" description="Nicotinate phosphoribosyltransferase N-terminal" evidence="4">
    <location>
        <begin position="7"/>
        <end position="129"/>
    </location>
</feature>
<keyword evidence="5" id="KW-0808">Transferase</keyword>
<dbReference type="PANTHER" id="PTHR11098">
    <property type="entry name" value="NICOTINATE PHOSPHORIBOSYLTRANSFERASE"/>
    <property type="match status" value="1"/>
</dbReference>
<dbReference type="AlphaFoldDB" id="D9PLJ8"/>
<dbReference type="EMBL" id="ADZX01000735">
    <property type="protein sequence ID" value="EFK95568.1"/>
    <property type="molecule type" value="Genomic_DNA"/>
</dbReference>
<protein>
    <submittedName>
        <fullName evidence="5">Nicotinate phosphoribosyltransferase (NAPRTase)</fullName>
        <ecNumber evidence="5">2.4.2.11</ecNumber>
    </submittedName>
</protein>
<reference evidence="5" key="1">
    <citation type="submission" date="2010-07" db="EMBL/GenBank/DDBJ databases">
        <authorList>
            <consortium name="CONSOLIDER consortium CSD2007-00005"/>
            <person name="Guazzaroni M.-E."/>
            <person name="Richter M."/>
            <person name="Garcia-Salamanca A."/>
            <person name="Yarza P."/>
            <person name="Ferrer M."/>
        </authorList>
    </citation>
    <scope>NUCLEOTIDE SEQUENCE</scope>
</reference>
<sequence>MERTSPLLTDLYQLTMLQAYFDQGMTDTAVFEFFVRKLPPGRNFLMAAGLEQVLSYLEQLQFSEQELDWLAACGRFSGRFVDWLHNFRFTGDVHAMPEGSIFFADEPILRVTAPLPQAQLIETRVINLLQCQTMVASKAARVRLAAPYKLLVDLACGARMAPKPACCRHGPVTWRDLTAAPTCWRRWNGAFRSLAPWPTPSLRPTTWK</sequence>
<dbReference type="EC" id="2.4.2.11" evidence="5"/>
<dbReference type="GO" id="GO:0005829">
    <property type="term" value="C:cytosol"/>
    <property type="evidence" value="ECO:0007669"/>
    <property type="project" value="TreeGrafter"/>
</dbReference>
<proteinExistence type="inferred from homology"/>
<organism evidence="5">
    <name type="scientific">sediment metagenome</name>
    <dbReference type="NCBI Taxonomy" id="749907"/>
    <lineage>
        <taxon>unclassified sequences</taxon>
        <taxon>metagenomes</taxon>
        <taxon>ecological metagenomes</taxon>
    </lineage>
</organism>
<evidence type="ECO:0000259" key="4">
    <source>
        <dbReference type="Pfam" id="PF17767"/>
    </source>
</evidence>
<dbReference type="SUPFAM" id="SSF54675">
    <property type="entry name" value="Nicotinate/Quinolinate PRTase N-terminal domain-like"/>
    <property type="match status" value="1"/>
</dbReference>
<accession>D9PLJ8</accession>
<keyword evidence="3" id="KW-0662">Pyridine nucleotide biosynthesis</keyword>
<comment type="caution">
    <text evidence="5">The sequence shown here is derived from an EMBL/GenBank/DDBJ whole genome shotgun (WGS) entry which is preliminary data.</text>
</comment>
<dbReference type="GO" id="GO:0034355">
    <property type="term" value="P:NAD+ biosynthetic process via the salvage pathway"/>
    <property type="evidence" value="ECO:0007669"/>
    <property type="project" value="TreeGrafter"/>
</dbReference>
<dbReference type="Pfam" id="PF17767">
    <property type="entry name" value="NAPRTase_N"/>
    <property type="match status" value="1"/>
</dbReference>
<dbReference type="InterPro" id="IPR040727">
    <property type="entry name" value="NAPRTase_N"/>
</dbReference>